<evidence type="ECO:0000313" key="4">
    <source>
        <dbReference type="Proteomes" id="UP000076761"/>
    </source>
</evidence>
<dbReference type="STRING" id="1314782.A0A165UGX4"/>
<feature type="compositionally biased region" description="Low complexity" evidence="1">
    <location>
        <begin position="96"/>
        <end position="113"/>
    </location>
</feature>
<evidence type="ECO:0000259" key="2">
    <source>
        <dbReference type="Pfam" id="PF08719"/>
    </source>
</evidence>
<name>A0A165UGX4_9AGAM</name>
<evidence type="ECO:0000256" key="1">
    <source>
        <dbReference type="SAM" id="MobiDB-lite"/>
    </source>
</evidence>
<dbReference type="Pfam" id="PF08719">
    <property type="entry name" value="NADAR"/>
    <property type="match status" value="1"/>
</dbReference>
<keyword evidence="4" id="KW-1185">Reference proteome</keyword>
<accession>A0A165UGX4</accession>
<organism evidence="3 4">
    <name type="scientific">Neolentinus lepideus HHB14362 ss-1</name>
    <dbReference type="NCBI Taxonomy" id="1314782"/>
    <lineage>
        <taxon>Eukaryota</taxon>
        <taxon>Fungi</taxon>
        <taxon>Dikarya</taxon>
        <taxon>Basidiomycota</taxon>
        <taxon>Agaricomycotina</taxon>
        <taxon>Agaricomycetes</taxon>
        <taxon>Gloeophyllales</taxon>
        <taxon>Gloeophyllaceae</taxon>
        <taxon>Neolentinus</taxon>
    </lineage>
</organism>
<feature type="compositionally biased region" description="Polar residues" evidence="1">
    <location>
        <begin position="26"/>
        <end position="41"/>
    </location>
</feature>
<feature type="region of interest" description="Disordered" evidence="1">
    <location>
        <begin position="1"/>
        <end position="77"/>
    </location>
</feature>
<dbReference type="EMBL" id="KV425559">
    <property type="protein sequence ID" value="KZT28142.1"/>
    <property type="molecule type" value="Genomic_DNA"/>
</dbReference>
<reference evidence="3 4" key="1">
    <citation type="journal article" date="2016" name="Mol. Biol. Evol.">
        <title>Comparative Genomics of Early-Diverging Mushroom-Forming Fungi Provides Insights into the Origins of Lignocellulose Decay Capabilities.</title>
        <authorList>
            <person name="Nagy L.G."/>
            <person name="Riley R."/>
            <person name="Tritt A."/>
            <person name="Adam C."/>
            <person name="Daum C."/>
            <person name="Floudas D."/>
            <person name="Sun H."/>
            <person name="Yadav J.S."/>
            <person name="Pangilinan J."/>
            <person name="Larsson K.H."/>
            <person name="Matsuura K."/>
            <person name="Barry K."/>
            <person name="Labutti K."/>
            <person name="Kuo R."/>
            <person name="Ohm R.A."/>
            <person name="Bhattacharya S.S."/>
            <person name="Shirouzu T."/>
            <person name="Yoshinaga Y."/>
            <person name="Martin F.M."/>
            <person name="Grigoriev I.V."/>
            <person name="Hibbett D.S."/>
        </authorList>
    </citation>
    <scope>NUCLEOTIDE SEQUENCE [LARGE SCALE GENOMIC DNA]</scope>
    <source>
        <strain evidence="3 4">HHB14362 ss-1</strain>
    </source>
</reference>
<dbReference type="Gene3D" id="1.10.357.40">
    <property type="entry name" value="YbiA-like"/>
    <property type="match status" value="1"/>
</dbReference>
<evidence type="ECO:0000313" key="3">
    <source>
        <dbReference type="EMBL" id="KZT28142.1"/>
    </source>
</evidence>
<feature type="compositionally biased region" description="Polar residues" evidence="1">
    <location>
        <begin position="50"/>
        <end position="77"/>
    </location>
</feature>
<feature type="domain" description="NADAR" evidence="2">
    <location>
        <begin position="120"/>
        <end position="257"/>
    </location>
</feature>
<dbReference type="CDD" id="cd15457">
    <property type="entry name" value="NADAR"/>
    <property type="match status" value="1"/>
</dbReference>
<dbReference type="NCBIfam" id="TIGR02464">
    <property type="entry name" value="ribofla_fusion"/>
    <property type="match status" value="1"/>
</dbReference>
<dbReference type="OrthoDB" id="206452at2759"/>
<gene>
    <name evidence="3" type="ORF">NEOLEDRAFT_1146146</name>
</gene>
<sequence>MSIPTKLSHGNPSSLAARKTKGVGTTGTQSKAQSKPSSRQCQHPGCASPALSNATHCSAHTQRAKSSSLSRPSDGSTDGFSLTRLLSGFGRLFTPRSTSAAQTPSQQQRQKQTNAPTIKFYEKGQAYYELTNFAPYPIRYNGKDYPTSEHLFHALKCKFVTEEDAERIRIQSTPRAAMEEAKNLRSRVRDGWIDKRLNVKMMERVLLLKFTQHEQLKKTLLETGDATLVEDSPIDSFWGIGSNELGKALEKVRKSLKEYESS</sequence>
<dbReference type="InParanoid" id="A0A165UGX4"/>
<proteinExistence type="predicted"/>
<dbReference type="SUPFAM" id="SSF143990">
    <property type="entry name" value="YbiA-like"/>
    <property type="match status" value="1"/>
</dbReference>
<dbReference type="InterPro" id="IPR037238">
    <property type="entry name" value="YbiA-like_sf"/>
</dbReference>
<dbReference type="AlphaFoldDB" id="A0A165UGX4"/>
<protein>
    <submittedName>
        <fullName evidence="3">DUF1768-domain-containing protein</fullName>
    </submittedName>
</protein>
<dbReference type="Proteomes" id="UP000076761">
    <property type="component" value="Unassembled WGS sequence"/>
</dbReference>
<dbReference type="InterPro" id="IPR012816">
    <property type="entry name" value="NADAR"/>
</dbReference>
<feature type="region of interest" description="Disordered" evidence="1">
    <location>
        <begin position="95"/>
        <end position="117"/>
    </location>
</feature>